<keyword evidence="2" id="KW-1185">Reference proteome</keyword>
<dbReference type="Gene3D" id="3.30.1330.70">
    <property type="entry name" value="Holliday junction resolvase RusA"/>
    <property type="match status" value="1"/>
</dbReference>
<dbReference type="Proteomes" id="UP000309992">
    <property type="component" value="Unassembled WGS sequence"/>
</dbReference>
<dbReference type="EMBL" id="SWMS01000014">
    <property type="protein sequence ID" value="TKG67059.1"/>
    <property type="molecule type" value="Genomic_DNA"/>
</dbReference>
<name>A0ABY2S0I4_9PSEU</name>
<dbReference type="InterPro" id="IPR036614">
    <property type="entry name" value="RusA-like_sf"/>
</dbReference>
<proteinExistence type="predicted"/>
<organism evidence="1 2">
    <name type="scientific">Prauserella endophytica</name>
    <dbReference type="NCBI Taxonomy" id="1592324"/>
    <lineage>
        <taxon>Bacteria</taxon>
        <taxon>Bacillati</taxon>
        <taxon>Actinomycetota</taxon>
        <taxon>Actinomycetes</taxon>
        <taxon>Pseudonocardiales</taxon>
        <taxon>Pseudonocardiaceae</taxon>
        <taxon>Prauserella</taxon>
        <taxon>Prauserella coralliicola group</taxon>
    </lineage>
</organism>
<accession>A0ABY2S0I4</accession>
<sequence length="127" mass="14317">MVARRRGGPLEPPLNANDRIHFRVRSQRTRLIREAVLVAAKAARIPTGSHLTVTLHYRPGDNRRRDADNLVPTLKAACDALARGSRRDWVGLELVPDDTPKHMTKNMPVIHPGPGDRRLWIEVEITP</sequence>
<reference evidence="1 2" key="1">
    <citation type="journal article" date="2015" name="Antonie Van Leeuwenhoek">
        <title>Prauserella endophytica sp. nov., an endophytic actinobacterium isolated from Tamarix taklamakanensis.</title>
        <authorList>
            <person name="Liu J.M."/>
            <person name="Habden X."/>
            <person name="Guo L."/>
            <person name="Tuo L."/>
            <person name="Jiang Z.K."/>
            <person name="Liu S.W."/>
            <person name="Liu X.F."/>
            <person name="Chen L."/>
            <person name="Li R.F."/>
            <person name="Zhang Y.Q."/>
            <person name="Sun C.H."/>
        </authorList>
    </citation>
    <scope>NUCLEOTIDE SEQUENCE [LARGE SCALE GENOMIC DNA]</scope>
    <source>
        <strain evidence="1 2">CGMCC 4.7182</strain>
    </source>
</reference>
<dbReference type="SUPFAM" id="SSF103084">
    <property type="entry name" value="Holliday junction resolvase RusA"/>
    <property type="match status" value="1"/>
</dbReference>
<protein>
    <submittedName>
        <fullName evidence="1">Uncharacterized protein</fullName>
    </submittedName>
</protein>
<evidence type="ECO:0000313" key="1">
    <source>
        <dbReference type="EMBL" id="TKG67059.1"/>
    </source>
</evidence>
<evidence type="ECO:0000313" key="2">
    <source>
        <dbReference type="Proteomes" id="UP000309992"/>
    </source>
</evidence>
<comment type="caution">
    <text evidence="1">The sequence shown here is derived from an EMBL/GenBank/DDBJ whole genome shotgun (WGS) entry which is preliminary data.</text>
</comment>
<gene>
    <name evidence="1" type="ORF">FCN18_23800</name>
</gene>